<comment type="caution">
    <text evidence="1">The sequence shown here is derived from an EMBL/GenBank/DDBJ whole genome shotgun (WGS) entry which is preliminary data.</text>
</comment>
<evidence type="ECO:0000313" key="1">
    <source>
        <dbReference type="EMBL" id="MFD1535673.1"/>
    </source>
</evidence>
<protein>
    <submittedName>
        <fullName evidence="1">Uncharacterized protein</fullName>
    </submittedName>
</protein>
<reference evidence="2" key="1">
    <citation type="journal article" date="2019" name="Int. J. Syst. Evol. Microbiol.">
        <title>The Global Catalogue of Microorganisms (GCM) 10K type strain sequencing project: providing services to taxonomists for standard genome sequencing and annotation.</title>
        <authorList>
            <consortium name="The Broad Institute Genomics Platform"/>
            <consortium name="The Broad Institute Genome Sequencing Center for Infectious Disease"/>
            <person name="Wu L."/>
            <person name="Ma J."/>
        </authorList>
    </citation>
    <scope>NUCLEOTIDE SEQUENCE [LARGE SCALE GENOMIC DNA]</scope>
    <source>
        <strain evidence="2">CGMCC 1.15399</strain>
    </source>
</reference>
<dbReference type="RefSeq" id="WP_378619396.1">
    <property type="nucleotide sequence ID" value="NZ_JBHUCM010000003.1"/>
</dbReference>
<dbReference type="Proteomes" id="UP001597097">
    <property type="component" value="Unassembled WGS sequence"/>
</dbReference>
<gene>
    <name evidence="1" type="ORF">ACFSJ0_01430</name>
</gene>
<name>A0ABW4FYZ5_9ACTN</name>
<dbReference type="EMBL" id="JBHUCM010000003">
    <property type="protein sequence ID" value="MFD1535673.1"/>
    <property type="molecule type" value="Genomic_DNA"/>
</dbReference>
<evidence type="ECO:0000313" key="2">
    <source>
        <dbReference type="Proteomes" id="UP001597097"/>
    </source>
</evidence>
<organism evidence="1 2">
    <name type="scientific">Nonomuraea guangzhouensis</name>
    <dbReference type="NCBI Taxonomy" id="1291555"/>
    <lineage>
        <taxon>Bacteria</taxon>
        <taxon>Bacillati</taxon>
        <taxon>Actinomycetota</taxon>
        <taxon>Actinomycetes</taxon>
        <taxon>Streptosporangiales</taxon>
        <taxon>Streptosporangiaceae</taxon>
        <taxon>Nonomuraea</taxon>
    </lineage>
</organism>
<accession>A0ABW4FYZ5</accession>
<keyword evidence="2" id="KW-1185">Reference proteome</keyword>
<sequence length="260" mass="29256">MAARRYLIERYDELADRYVELPNQGRAVGGYDYSPEAWRIFPRYNVVAAILEQVERLDPDRLPEFSGLVDALAEAADTAQSPFTQPASNEVAAKTMAEERRLFQSTLQDWVTRGGLRVTPLAYRRVLTPAESAERQEQLQQRWGLVGMSWHPMLAEPTPPDALVLTEASMWDEQGLAQVRATLLQMSGGRVTELREYGADYLVDVEMFAPRYTGAEGVWSDDAPTWIAFASHEGTVAFGGQLAAALEAEWVDLDRWRWSA</sequence>
<proteinExistence type="predicted"/>